<dbReference type="Pfam" id="PF10026">
    <property type="entry name" value="DUF2268"/>
    <property type="match status" value="1"/>
</dbReference>
<evidence type="ECO:0000313" key="3">
    <source>
        <dbReference type="Proteomes" id="UP000031366"/>
    </source>
</evidence>
<dbReference type="STRING" id="29341.RSJ17_18445"/>
<sequence>MEIKILDTYNLYKELINLPEENRLEFYEINLAKPFEFMYNLMNMKMEPEMMGYLPLNGHDDEINDMLDMLQEENAWSMAKEALEESAERFKNINIKLPESITLGIFIGNPEFLANMKGYTGMGSIPGYIQIVIAPNEYNLPRLKSIITHEFHHNVLMKNVKWNFMNVSVSQYIALEGLAESFAASLYGDEFIGPWVTSVQGKDLEKSFEIIGDALDITGFNEVRKYVFGDQLVNVEGCESTGIPVSAGYAVGYHAVQGFIKNTGIPVEEATLIDSDIIMKKSGCFI</sequence>
<keyword evidence="3" id="KW-1185">Reference proteome</keyword>
<proteinExistence type="predicted"/>
<dbReference type="RefSeq" id="WP_039635906.1">
    <property type="nucleotide sequence ID" value="NZ_AYSO01000020.1"/>
</dbReference>
<dbReference type="InterPro" id="IPR018728">
    <property type="entry name" value="DUF2268"/>
</dbReference>
<evidence type="ECO:0000259" key="1">
    <source>
        <dbReference type="Pfam" id="PF10026"/>
    </source>
</evidence>
<dbReference type="AlphaFoldDB" id="A0A0C1UCF7"/>
<gene>
    <name evidence="2" type="ORF">U732_192</name>
</gene>
<organism evidence="2 3">
    <name type="scientific">Clostridium argentinense CDC 2741</name>
    <dbReference type="NCBI Taxonomy" id="1418104"/>
    <lineage>
        <taxon>Bacteria</taxon>
        <taxon>Bacillati</taxon>
        <taxon>Bacillota</taxon>
        <taxon>Clostridia</taxon>
        <taxon>Eubacteriales</taxon>
        <taxon>Clostridiaceae</taxon>
        <taxon>Clostridium</taxon>
    </lineage>
</organism>
<dbReference type="Proteomes" id="UP000031366">
    <property type="component" value="Unassembled WGS sequence"/>
</dbReference>
<accession>A0A0C1UCF7</accession>
<reference evidence="2 3" key="1">
    <citation type="journal article" date="2015" name="Infect. Genet. Evol.">
        <title>Genomic sequences of six botulinum neurotoxin-producing strains representing three clostridial species illustrate the mobility and diversity of botulinum neurotoxin genes.</title>
        <authorList>
            <person name="Smith T.J."/>
            <person name="Hill K.K."/>
            <person name="Xie G."/>
            <person name="Foley B.T."/>
            <person name="Williamson C.H."/>
            <person name="Foster J.T."/>
            <person name="Johnson S.L."/>
            <person name="Chertkov O."/>
            <person name="Teshima H."/>
            <person name="Gibbons H.S."/>
            <person name="Johnsky L.A."/>
            <person name="Karavis M.A."/>
            <person name="Smith L.A."/>
        </authorList>
    </citation>
    <scope>NUCLEOTIDE SEQUENCE [LARGE SCALE GENOMIC DNA]</scope>
    <source>
        <strain evidence="2 3">CDC 2741</strain>
    </source>
</reference>
<comment type="caution">
    <text evidence="2">The sequence shown here is derived from an EMBL/GenBank/DDBJ whole genome shotgun (WGS) entry which is preliminary data.</text>
</comment>
<protein>
    <recommendedName>
        <fullName evidence="1">DUF2268 domain-containing protein</fullName>
    </recommendedName>
</protein>
<dbReference type="OrthoDB" id="148961at2"/>
<name>A0A0C1UCF7_9CLOT</name>
<feature type="domain" description="DUF2268" evidence="1">
    <location>
        <begin position="76"/>
        <end position="279"/>
    </location>
</feature>
<evidence type="ECO:0000313" key="2">
    <source>
        <dbReference type="EMBL" id="KIE45225.1"/>
    </source>
</evidence>
<dbReference type="EMBL" id="AYSO01000020">
    <property type="protein sequence ID" value="KIE45225.1"/>
    <property type="molecule type" value="Genomic_DNA"/>
</dbReference>